<accession>A0A4P7IBX5</accession>
<proteinExistence type="predicted"/>
<keyword evidence="2" id="KW-0472">Membrane</keyword>
<keyword evidence="1" id="KW-0175">Coiled coil</keyword>
<dbReference type="AlphaFoldDB" id="A0A4P7IBX5"/>
<gene>
    <name evidence="4" type="ORF">EXE58_03255</name>
</gene>
<dbReference type="OrthoDB" id="3281271at2"/>
<evidence type="ECO:0000313" key="5">
    <source>
        <dbReference type="Proteomes" id="UP000294853"/>
    </source>
</evidence>
<name>A0A4P7IBX5_9ACTN</name>
<reference evidence="4 5" key="1">
    <citation type="submission" date="2019-03" db="EMBL/GenBank/DDBJ databases">
        <title>Three New Species of Nocardioides, Nocardioides euryhalodurans sp. nov., Nocardioides seonyuensis sp. nov. and Nocardioides eburneoflavus sp. nov. Iolated from Soil.</title>
        <authorList>
            <person name="Roh S.G."/>
            <person name="Lee C."/>
            <person name="Kim M.-K."/>
            <person name="Kim S.B."/>
        </authorList>
    </citation>
    <scope>NUCLEOTIDE SEQUENCE [LARGE SCALE GENOMIC DNA]</scope>
    <source>
        <strain evidence="4 5">MMS17-SY207-3</strain>
    </source>
</reference>
<feature type="transmembrane region" description="Helical" evidence="2">
    <location>
        <begin position="17"/>
        <end position="35"/>
    </location>
</feature>
<dbReference type="EMBL" id="CP038436">
    <property type="protein sequence ID" value="QBX54584.1"/>
    <property type="molecule type" value="Genomic_DNA"/>
</dbReference>
<dbReference type="Proteomes" id="UP000294853">
    <property type="component" value="Chromosome"/>
</dbReference>
<evidence type="ECO:0000256" key="1">
    <source>
        <dbReference type="SAM" id="Coils"/>
    </source>
</evidence>
<keyword evidence="2" id="KW-1133">Transmembrane helix</keyword>
<dbReference type="InterPro" id="IPR001107">
    <property type="entry name" value="Band_7"/>
</dbReference>
<keyword evidence="5" id="KW-1185">Reference proteome</keyword>
<keyword evidence="2" id="KW-0812">Transmembrane</keyword>
<feature type="coiled-coil region" evidence="1">
    <location>
        <begin position="241"/>
        <end position="275"/>
    </location>
</feature>
<dbReference type="KEGG" id="nsn:EXE58_03255"/>
<dbReference type="Pfam" id="PF01145">
    <property type="entry name" value="Band_7"/>
    <property type="match status" value="1"/>
</dbReference>
<evidence type="ECO:0000259" key="3">
    <source>
        <dbReference type="Pfam" id="PF01145"/>
    </source>
</evidence>
<feature type="domain" description="Band 7" evidence="3">
    <location>
        <begin position="74"/>
        <end position="254"/>
    </location>
</feature>
<protein>
    <recommendedName>
        <fullName evidence="3">Band 7 domain-containing protein</fullName>
    </recommendedName>
</protein>
<organism evidence="4 5">
    <name type="scientific">Nocardioides seonyuensis</name>
    <dbReference type="NCBI Taxonomy" id="2518371"/>
    <lineage>
        <taxon>Bacteria</taxon>
        <taxon>Bacillati</taxon>
        <taxon>Actinomycetota</taxon>
        <taxon>Actinomycetes</taxon>
        <taxon>Propionibacteriales</taxon>
        <taxon>Nocardioidaceae</taxon>
        <taxon>Nocardioides</taxon>
    </lineage>
</organism>
<evidence type="ECO:0000256" key="2">
    <source>
        <dbReference type="SAM" id="Phobius"/>
    </source>
</evidence>
<sequence length="310" mass="33609">MPTPPDLSSKAGALKKVAGVGALVGVLLLGVLLFVRPTTVSTGPDQVALHYSDGAFTPRRFKDCVSPSTRAWDGPGDKHYSYPSSQRNYVFGEEGDRGHVTFVTKDGIEMSVDGVAAFMLNTDCDVLRKFHDLIGNRYAAYMDTADGNGSQGWLRMLSVYISRPLETAIDRAGQNYSYTELYTDPNVKAQWETEVLEQMPDLVGRQIDGEEAFFTDFAITLQKPVPPESVKAALVAQQESVAKAKAKEAEAAAQVKAAQAQVEVEKAEAAKIAERIAVLGREGYLKQYAIDHGLNPYQPTTGGLITDSGQ</sequence>
<evidence type="ECO:0000313" key="4">
    <source>
        <dbReference type="EMBL" id="QBX54584.1"/>
    </source>
</evidence>
<dbReference type="RefSeq" id="WP_135266557.1">
    <property type="nucleotide sequence ID" value="NZ_CP038436.1"/>
</dbReference>